<evidence type="ECO:0000256" key="1">
    <source>
        <dbReference type="SAM" id="MobiDB-lite"/>
    </source>
</evidence>
<feature type="region of interest" description="Disordered" evidence="1">
    <location>
        <begin position="1"/>
        <end position="23"/>
    </location>
</feature>
<dbReference type="Pfam" id="PF00501">
    <property type="entry name" value="AMP-binding"/>
    <property type="match status" value="1"/>
</dbReference>
<dbReference type="Gene3D" id="3.30.300.30">
    <property type="match status" value="1"/>
</dbReference>
<dbReference type="GO" id="GO:0016874">
    <property type="term" value="F:ligase activity"/>
    <property type="evidence" value="ECO:0007669"/>
    <property type="project" value="UniProtKB-KW"/>
</dbReference>
<dbReference type="AlphaFoldDB" id="A0A7C4QGW1"/>
<comment type="caution">
    <text evidence="4">The sequence shown here is derived from an EMBL/GenBank/DDBJ whole genome shotgun (WGS) entry which is preliminary data.</text>
</comment>
<dbReference type="Gene3D" id="3.40.50.12780">
    <property type="entry name" value="N-terminal domain of ligase-like"/>
    <property type="match status" value="1"/>
</dbReference>
<feature type="domain" description="AMP-dependent synthetase/ligase" evidence="2">
    <location>
        <begin position="126"/>
        <end position="307"/>
    </location>
</feature>
<dbReference type="Pfam" id="PF14535">
    <property type="entry name" value="AMP-binding_C_2"/>
    <property type="match status" value="1"/>
</dbReference>
<dbReference type="EMBL" id="DSVQ01000009">
    <property type="protein sequence ID" value="HGT38461.1"/>
    <property type="molecule type" value="Genomic_DNA"/>
</dbReference>
<reference evidence="4" key="1">
    <citation type="journal article" date="2020" name="mSystems">
        <title>Genome- and Community-Level Interaction Insights into Carbon Utilization and Element Cycling Functions of Hydrothermarchaeota in Hydrothermal Sediment.</title>
        <authorList>
            <person name="Zhou Z."/>
            <person name="Liu Y."/>
            <person name="Xu W."/>
            <person name="Pan J."/>
            <person name="Luo Z.H."/>
            <person name="Li M."/>
        </authorList>
    </citation>
    <scope>NUCLEOTIDE SEQUENCE [LARGE SCALE GENOMIC DNA]</scope>
    <source>
        <strain evidence="4">SpSt-508</strain>
    </source>
</reference>
<evidence type="ECO:0000313" key="4">
    <source>
        <dbReference type="EMBL" id="HGT38461.1"/>
    </source>
</evidence>
<gene>
    <name evidence="4" type="ORF">ENS64_04260</name>
</gene>
<feature type="compositionally biased region" description="Polar residues" evidence="1">
    <location>
        <begin position="7"/>
        <end position="17"/>
    </location>
</feature>
<protein>
    <submittedName>
        <fullName evidence="4">Phenylacetate--CoA ligase family protein</fullName>
    </submittedName>
</protein>
<dbReference type="InterPro" id="IPR042099">
    <property type="entry name" value="ANL_N_sf"/>
</dbReference>
<evidence type="ECO:0000259" key="2">
    <source>
        <dbReference type="Pfam" id="PF00501"/>
    </source>
</evidence>
<dbReference type="PANTHER" id="PTHR43845:SF1">
    <property type="entry name" value="BLR5969 PROTEIN"/>
    <property type="match status" value="1"/>
</dbReference>
<evidence type="ECO:0000259" key="3">
    <source>
        <dbReference type="Pfam" id="PF14535"/>
    </source>
</evidence>
<organism evidence="4">
    <name type="scientific">Schlesneria paludicola</name>
    <dbReference type="NCBI Taxonomy" id="360056"/>
    <lineage>
        <taxon>Bacteria</taxon>
        <taxon>Pseudomonadati</taxon>
        <taxon>Planctomycetota</taxon>
        <taxon>Planctomycetia</taxon>
        <taxon>Planctomycetales</taxon>
        <taxon>Planctomycetaceae</taxon>
        <taxon>Schlesneria</taxon>
    </lineage>
</organism>
<accession>A0A7C4QGW1</accession>
<dbReference type="InterPro" id="IPR000873">
    <property type="entry name" value="AMP-dep_synth/lig_dom"/>
</dbReference>
<feature type="domain" description="AMP-dependent ligase C-terminal" evidence="3">
    <location>
        <begin position="357"/>
        <end position="452"/>
    </location>
</feature>
<dbReference type="InterPro" id="IPR045851">
    <property type="entry name" value="AMP-bd_C_sf"/>
</dbReference>
<dbReference type="PANTHER" id="PTHR43845">
    <property type="entry name" value="BLR5969 PROTEIN"/>
    <property type="match status" value="1"/>
</dbReference>
<dbReference type="SUPFAM" id="SSF56801">
    <property type="entry name" value="Acetyl-CoA synthetase-like"/>
    <property type="match status" value="1"/>
</dbReference>
<name>A0A7C4QGW1_9PLAN</name>
<sequence>MARPQEAETSSAPTSPTGGRVPLPWGRRALEAWQLDRLRQLLHQVIPRNPFWTARLGAAGILPTGLCTLDDLRRIPLTTKADFVADQAAHPPYGTNLTFPLTAYTRLHQTSGTTTGQPLRWLDTPDSWRWLLGCWQTLYDMMGLRSDERLCFLFSFGPFLGFWAGFEGAVQAGRWCLAAGGLSSEARLRCLIDNQVTLVGCTPTYALRLAEVAREQGIDLTSSAVRTILVAGEPGGNIAATRQAIETAWGARVVDHWGMTEVGPLAIECPETSGSLTLLETECIAEIIDPAGTDPVPPGHIGELVITNLGRVGSPAIRLRTGDLVRAATAPDPTGRDWLRLEGGILGRTDDMLIIRGNNVFPSSIEAVVRTFPEVAEFRIVVTQRRAMPHLRLEIEPVPGVPAASPAEPSAPIPLEQRVSQAVQQRLNFQIETVVVPPGSLPRFEMKARRVFREP</sequence>
<keyword evidence="4" id="KW-0436">Ligase</keyword>
<dbReference type="InterPro" id="IPR028154">
    <property type="entry name" value="AMP-dep_Lig_C"/>
</dbReference>
<proteinExistence type="predicted"/>